<organism evidence="2 3">
    <name type="scientific">Caerostris extrusa</name>
    <name type="common">Bark spider</name>
    <name type="synonym">Caerostris bankana</name>
    <dbReference type="NCBI Taxonomy" id="172846"/>
    <lineage>
        <taxon>Eukaryota</taxon>
        <taxon>Metazoa</taxon>
        <taxon>Ecdysozoa</taxon>
        <taxon>Arthropoda</taxon>
        <taxon>Chelicerata</taxon>
        <taxon>Arachnida</taxon>
        <taxon>Araneae</taxon>
        <taxon>Araneomorphae</taxon>
        <taxon>Entelegynae</taxon>
        <taxon>Araneoidea</taxon>
        <taxon>Araneidae</taxon>
        <taxon>Caerostris</taxon>
    </lineage>
</organism>
<feature type="region of interest" description="Disordered" evidence="1">
    <location>
        <begin position="33"/>
        <end position="96"/>
    </location>
</feature>
<evidence type="ECO:0000256" key="1">
    <source>
        <dbReference type="SAM" id="MobiDB-lite"/>
    </source>
</evidence>
<reference evidence="2 3" key="1">
    <citation type="submission" date="2021-06" db="EMBL/GenBank/DDBJ databases">
        <title>Caerostris extrusa draft genome.</title>
        <authorList>
            <person name="Kono N."/>
            <person name="Arakawa K."/>
        </authorList>
    </citation>
    <scope>NUCLEOTIDE SEQUENCE [LARGE SCALE GENOMIC DNA]</scope>
</reference>
<accession>A0AAV4YD96</accession>
<evidence type="ECO:0000313" key="3">
    <source>
        <dbReference type="Proteomes" id="UP001054945"/>
    </source>
</evidence>
<dbReference type="EMBL" id="BPLR01019205">
    <property type="protein sequence ID" value="GIZ05103.1"/>
    <property type="molecule type" value="Genomic_DNA"/>
</dbReference>
<name>A0AAV4YD96_CAEEX</name>
<protein>
    <submittedName>
        <fullName evidence="2">Uncharacterized protein</fullName>
    </submittedName>
</protein>
<feature type="compositionally biased region" description="Basic and acidic residues" evidence="1">
    <location>
        <begin position="35"/>
        <end position="47"/>
    </location>
</feature>
<gene>
    <name evidence="2" type="ORF">CEXT_330901</name>
</gene>
<dbReference type="AlphaFoldDB" id="A0AAV4YD96"/>
<proteinExistence type="predicted"/>
<comment type="caution">
    <text evidence="2">The sequence shown here is derived from an EMBL/GenBank/DDBJ whole genome shotgun (WGS) entry which is preliminary data.</text>
</comment>
<sequence length="96" mass="10834">MIKHCLPFNDTSTVSANFRNKILPLFCPANQTAVHPRDVPFGERAQDTNEEEATSRAKKQPQYSSGRPSSSSDLRNRRTSVLRSERTHVAHAHCPF</sequence>
<dbReference type="Proteomes" id="UP001054945">
    <property type="component" value="Unassembled WGS sequence"/>
</dbReference>
<keyword evidence="3" id="KW-1185">Reference proteome</keyword>
<evidence type="ECO:0000313" key="2">
    <source>
        <dbReference type="EMBL" id="GIZ05103.1"/>
    </source>
</evidence>